<proteinExistence type="predicted"/>
<evidence type="ECO:0000313" key="2">
    <source>
        <dbReference type="Proteomes" id="UP000562352"/>
    </source>
</evidence>
<protein>
    <submittedName>
        <fullName evidence="1">Uncharacterized protein</fullName>
    </submittedName>
</protein>
<dbReference type="RefSeq" id="WP_184944209.1">
    <property type="nucleotide sequence ID" value="NZ_BAAAWZ010000001.1"/>
</dbReference>
<keyword evidence="2" id="KW-1185">Reference proteome</keyword>
<dbReference type="EMBL" id="JACHJJ010000015">
    <property type="protein sequence ID" value="MBB5965076.1"/>
    <property type="molecule type" value="Genomic_DNA"/>
</dbReference>
<accession>A0A841DCJ3</accession>
<dbReference type="Proteomes" id="UP000562352">
    <property type="component" value="Unassembled WGS sequence"/>
</dbReference>
<comment type="caution">
    <text evidence="1">The sequence shown here is derived from an EMBL/GenBank/DDBJ whole genome shotgun (WGS) entry which is preliminary data.</text>
</comment>
<dbReference type="AlphaFoldDB" id="A0A841DCJ3"/>
<reference evidence="1 2" key="1">
    <citation type="submission" date="2020-08" db="EMBL/GenBank/DDBJ databases">
        <title>Genomic Encyclopedia of Type Strains, Phase III (KMG-III): the genomes of soil and plant-associated and newly described type strains.</title>
        <authorList>
            <person name="Whitman W."/>
        </authorList>
    </citation>
    <scope>NUCLEOTIDE SEQUENCE [LARGE SCALE GENOMIC DNA]</scope>
    <source>
        <strain evidence="1 2">CECT 3303</strain>
    </source>
</reference>
<organism evidence="1 2">
    <name type="scientific">Planomonospora venezuelensis</name>
    <dbReference type="NCBI Taxonomy" id="1999"/>
    <lineage>
        <taxon>Bacteria</taxon>
        <taxon>Bacillati</taxon>
        <taxon>Actinomycetota</taxon>
        <taxon>Actinomycetes</taxon>
        <taxon>Streptosporangiales</taxon>
        <taxon>Streptosporangiaceae</taxon>
        <taxon>Planomonospora</taxon>
    </lineage>
</organism>
<evidence type="ECO:0000313" key="1">
    <source>
        <dbReference type="EMBL" id="MBB5965076.1"/>
    </source>
</evidence>
<name>A0A841DCJ3_PLAVE</name>
<gene>
    <name evidence="1" type="ORF">FHS22_004362</name>
</gene>
<sequence>MNTIPAEIVRPGRAVQRINAYDRQSRFVRQVRYYGTEVEARAYVVLQGLHDSEPGHAVALAELAR</sequence>